<keyword evidence="11" id="KW-0472">Membrane</keyword>
<dbReference type="FunFam" id="1.20.5.210:FF:000001">
    <property type="entry name" value="Cytochrome b-c1 complex subunit 8"/>
    <property type="match status" value="1"/>
</dbReference>
<dbReference type="SUPFAM" id="SSF81508">
    <property type="entry name" value="Ubiquinone-binding protein QP-C of cytochrome bc1 complex (Ubiquinol-cytochrome c reductase)"/>
    <property type="match status" value="1"/>
</dbReference>
<evidence type="ECO:0000256" key="12">
    <source>
        <dbReference type="ARBA" id="ARBA00047105"/>
    </source>
</evidence>
<evidence type="ECO:0000256" key="2">
    <source>
        <dbReference type="ARBA" id="ARBA00007668"/>
    </source>
</evidence>
<dbReference type="Pfam" id="PF02939">
    <property type="entry name" value="UcrQ"/>
    <property type="match status" value="1"/>
</dbReference>
<keyword evidence="10 13" id="KW-0496">Mitochondrion</keyword>
<evidence type="ECO:0000256" key="9">
    <source>
        <dbReference type="ARBA" id="ARBA00022989"/>
    </source>
</evidence>
<dbReference type="InterPro" id="IPR004205">
    <property type="entry name" value="Cyt_bc1_su8"/>
</dbReference>
<evidence type="ECO:0000256" key="8">
    <source>
        <dbReference type="ARBA" id="ARBA00022982"/>
    </source>
</evidence>
<keyword evidence="6" id="KW-0812">Transmembrane</keyword>
<evidence type="ECO:0000256" key="3">
    <source>
        <dbReference type="ARBA" id="ARBA00016324"/>
    </source>
</evidence>
<keyword evidence="8 13" id="KW-0249">Electron transport</keyword>
<dbReference type="EMBL" id="NNAY01000827">
    <property type="protein sequence ID" value="OXU26303.1"/>
    <property type="molecule type" value="Genomic_DNA"/>
</dbReference>
<comment type="subunit">
    <text evidence="12 13">Component of the ubiquinol-cytochrome c oxidoreductase (cytochrome b-c1 complex, complex III, CIII), a multisubunit enzyme composed of 11 subunits. The complex is composed of 3 respiratory subunits cytochrome b, cytochrome c1 and Rieske protein UQCRFS1, 2 core protein subunits UQCRC1/QCR1 and UQCRC2/QCR2, and 6 low-molecular weight protein subunits UQCRH/QCR6, UQCRB/QCR7, UQCRQ/QCR8, UQCR10/QCR9, UQCR11/QCR10 and subunit 9, the cleavage product of Rieske protein UQCRFS1. The complex exists as an obligatory dimer and forms supercomplexes (SCs) in the inner mitochondrial membrane with NADH-ubiquinone oxidoreductase (complex I, CI) and cytochrome c oxidase (complex IV, CIV), resulting in different assemblies (supercomplex SCI(1)III(2)IV(1) and megacomplex MCI(2)III(2)IV(2)). Interacts with UQCC6.</text>
</comment>
<sequence>MGHLDFGNLAKIRGIVYFRLSPHEQKPFAGAISHGVPNMIRRFRESVFHVLTPSIITYMIIDWADKKNIELSRKNPKDYENDK</sequence>
<evidence type="ECO:0000256" key="7">
    <source>
        <dbReference type="ARBA" id="ARBA00022792"/>
    </source>
</evidence>
<comment type="caution">
    <text evidence="14">The sequence shown here is derived from an EMBL/GenBank/DDBJ whole genome shotgun (WGS) entry which is preliminary data.</text>
</comment>
<dbReference type="GO" id="GO:0005743">
    <property type="term" value="C:mitochondrial inner membrane"/>
    <property type="evidence" value="ECO:0007669"/>
    <property type="project" value="UniProtKB-SubCell"/>
</dbReference>
<comment type="similarity">
    <text evidence="2 13">Belongs to the UQCRQ/QCR8 family.</text>
</comment>
<gene>
    <name evidence="14" type="ORF">TSAR_001257</name>
</gene>
<keyword evidence="9" id="KW-1133">Transmembrane helix</keyword>
<evidence type="ECO:0000313" key="15">
    <source>
        <dbReference type="Proteomes" id="UP000215335"/>
    </source>
</evidence>
<evidence type="ECO:0000256" key="4">
    <source>
        <dbReference type="ARBA" id="ARBA00022448"/>
    </source>
</evidence>
<dbReference type="PANTHER" id="PTHR12119:SF2">
    <property type="entry name" value="CYTOCHROME B-C1 COMPLEX SUBUNIT 8"/>
    <property type="match status" value="1"/>
</dbReference>
<dbReference type="AlphaFoldDB" id="A0A232F785"/>
<reference evidence="14 15" key="1">
    <citation type="journal article" date="2017" name="Curr. Biol.">
        <title>The Evolution of Venom by Co-option of Single-Copy Genes.</title>
        <authorList>
            <person name="Martinson E.O."/>
            <person name="Mrinalini"/>
            <person name="Kelkar Y.D."/>
            <person name="Chang C.H."/>
            <person name="Werren J.H."/>
        </authorList>
    </citation>
    <scope>NUCLEOTIDE SEQUENCE [LARGE SCALE GENOMIC DNA]</scope>
    <source>
        <strain evidence="14 15">Alberta</strain>
        <tissue evidence="14">Whole body</tissue>
    </source>
</reference>
<evidence type="ECO:0000313" key="14">
    <source>
        <dbReference type="EMBL" id="OXU26303.1"/>
    </source>
</evidence>
<evidence type="ECO:0000256" key="11">
    <source>
        <dbReference type="ARBA" id="ARBA00023136"/>
    </source>
</evidence>
<evidence type="ECO:0000256" key="1">
    <source>
        <dbReference type="ARBA" id="ARBA00004434"/>
    </source>
</evidence>
<protein>
    <recommendedName>
        <fullName evidence="3 13">Cytochrome b-c1 complex subunit 8</fullName>
    </recommendedName>
    <alternativeName>
        <fullName evidence="13">Complex III subunit 8</fullName>
    </alternativeName>
</protein>
<keyword evidence="4 13" id="KW-0813">Transport</keyword>
<proteinExistence type="inferred from homology"/>
<dbReference type="GO" id="GO:0045275">
    <property type="term" value="C:respiratory chain complex III"/>
    <property type="evidence" value="ECO:0007669"/>
    <property type="project" value="UniProtKB-UniRule"/>
</dbReference>
<comment type="function">
    <text evidence="13">Component of the ubiquinol-cytochrome c oxidoreductase, a multisubunit transmembrane complex that is part of the mitochondrial electron transport chain which drives oxidative phosphorylation. The complex plays an important role in the uptake of multiple carbon sources present in different host niches.</text>
</comment>
<keyword evidence="5 13" id="KW-0679">Respiratory chain</keyword>
<dbReference type="Gene3D" id="1.20.5.210">
    <property type="entry name" value="Cytochrome b-c1 complex subunit 8"/>
    <property type="match status" value="1"/>
</dbReference>
<keyword evidence="15" id="KW-1185">Reference proteome</keyword>
<comment type="subcellular location">
    <subcellularLocation>
        <location evidence="1 13">Mitochondrion inner membrane</location>
        <topology evidence="1 13">Single-pass membrane protein</topology>
    </subcellularLocation>
</comment>
<evidence type="ECO:0000256" key="13">
    <source>
        <dbReference type="RuleBase" id="RU368118"/>
    </source>
</evidence>
<accession>A0A232F785</accession>
<keyword evidence="7 13" id="KW-0999">Mitochondrion inner membrane</keyword>
<evidence type="ECO:0000256" key="6">
    <source>
        <dbReference type="ARBA" id="ARBA00022692"/>
    </source>
</evidence>
<dbReference type="GO" id="GO:0006122">
    <property type="term" value="P:mitochondrial electron transport, ubiquinol to cytochrome c"/>
    <property type="evidence" value="ECO:0007669"/>
    <property type="project" value="UniProtKB-UniRule"/>
</dbReference>
<organism evidence="14 15">
    <name type="scientific">Trichomalopsis sarcophagae</name>
    <dbReference type="NCBI Taxonomy" id="543379"/>
    <lineage>
        <taxon>Eukaryota</taxon>
        <taxon>Metazoa</taxon>
        <taxon>Ecdysozoa</taxon>
        <taxon>Arthropoda</taxon>
        <taxon>Hexapoda</taxon>
        <taxon>Insecta</taxon>
        <taxon>Pterygota</taxon>
        <taxon>Neoptera</taxon>
        <taxon>Endopterygota</taxon>
        <taxon>Hymenoptera</taxon>
        <taxon>Apocrita</taxon>
        <taxon>Proctotrupomorpha</taxon>
        <taxon>Chalcidoidea</taxon>
        <taxon>Pteromalidae</taxon>
        <taxon>Pteromalinae</taxon>
        <taxon>Trichomalopsis</taxon>
    </lineage>
</organism>
<name>A0A232F785_9HYME</name>
<dbReference type="OrthoDB" id="6683853at2759"/>
<dbReference type="STRING" id="543379.A0A232F785"/>
<evidence type="ECO:0000256" key="10">
    <source>
        <dbReference type="ARBA" id="ARBA00023128"/>
    </source>
</evidence>
<dbReference type="Proteomes" id="UP000215335">
    <property type="component" value="Unassembled WGS sequence"/>
</dbReference>
<evidence type="ECO:0000256" key="5">
    <source>
        <dbReference type="ARBA" id="ARBA00022660"/>
    </source>
</evidence>
<dbReference type="InterPro" id="IPR036642">
    <property type="entry name" value="Cyt_bc1_su8_sf"/>
</dbReference>
<dbReference type="PANTHER" id="PTHR12119">
    <property type="entry name" value="UBIQUINOL-CYTOCHROME C REDUCTASE COMPLEX UBIQUINONE-BINDING PROTEIN QP-C"/>
    <property type="match status" value="1"/>
</dbReference>